<dbReference type="InterPro" id="IPR013258">
    <property type="entry name" value="Striatin_N"/>
</dbReference>
<reference evidence="14" key="1">
    <citation type="submission" date="2022-10" db="EMBL/GenBank/DDBJ databases">
        <title>Genome assembly of Pristionchus species.</title>
        <authorList>
            <person name="Yoshida K."/>
            <person name="Sommer R.J."/>
        </authorList>
    </citation>
    <scope>NUCLEOTIDE SEQUENCE [LARGE SCALE GENOMIC DNA]</scope>
    <source>
        <strain evidence="14">RS5460</strain>
    </source>
</reference>
<feature type="compositionally biased region" description="Acidic residues" evidence="11">
    <location>
        <begin position="316"/>
        <end position="329"/>
    </location>
</feature>
<evidence type="ECO:0000256" key="4">
    <source>
        <dbReference type="ARBA" id="ARBA00022553"/>
    </source>
</evidence>
<feature type="repeat" description="WD" evidence="9">
    <location>
        <begin position="662"/>
        <end position="703"/>
    </location>
</feature>
<comment type="subcellular location">
    <subcellularLocation>
        <location evidence="1">Cytoplasm</location>
    </subcellularLocation>
</comment>
<accession>A0AAN5D937</accession>
<dbReference type="EMBL" id="BTRK01000006">
    <property type="protein sequence ID" value="GMR58325.1"/>
    <property type="molecule type" value="Genomic_DNA"/>
</dbReference>
<feature type="region of interest" description="Disordered" evidence="11">
    <location>
        <begin position="346"/>
        <end position="371"/>
    </location>
</feature>
<keyword evidence="3" id="KW-0963">Cytoplasm</keyword>
<feature type="compositionally biased region" description="Low complexity" evidence="11">
    <location>
        <begin position="21"/>
        <end position="30"/>
    </location>
</feature>
<dbReference type="InterPro" id="IPR036322">
    <property type="entry name" value="WD40_repeat_dom_sf"/>
</dbReference>
<dbReference type="FunFam" id="2.130.10.10:FF:000498">
    <property type="entry name" value="Striatin 3"/>
    <property type="match status" value="1"/>
</dbReference>
<feature type="repeat" description="WD" evidence="9">
    <location>
        <begin position="526"/>
        <end position="558"/>
    </location>
</feature>
<feature type="repeat" description="WD" evidence="9">
    <location>
        <begin position="473"/>
        <end position="504"/>
    </location>
</feature>
<dbReference type="InterPro" id="IPR051488">
    <property type="entry name" value="WD_repeat_striatin"/>
</dbReference>
<keyword evidence="7" id="KW-0112">Calmodulin-binding</keyword>
<evidence type="ECO:0000313" key="14">
    <source>
        <dbReference type="Proteomes" id="UP001328107"/>
    </source>
</evidence>
<dbReference type="GO" id="GO:0005737">
    <property type="term" value="C:cytoplasm"/>
    <property type="evidence" value="ECO:0007669"/>
    <property type="project" value="UniProtKB-SubCell"/>
</dbReference>
<evidence type="ECO:0000259" key="12">
    <source>
        <dbReference type="Pfam" id="PF08232"/>
    </source>
</evidence>
<feature type="repeat" description="WD" evidence="9">
    <location>
        <begin position="411"/>
        <end position="445"/>
    </location>
</feature>
<dbReference type="PANTHER" id="PTHR15653:SF0">
    <property type="entry name" value="CONNECTOR OF KINASE TO AP-1, ISOFORM E"/>
    <property type="match status" value="1"/>
</dbReference>
<keyword evidence="6" id="KW-0677">Repeat</keyword>
<evidence type="ECO:0000256" key="1">
    <source>
        <dbReference type="ARBA" id="ARBA00004496"/>
    </source>
</evidence>
<feature type="region of interest" description="Disordered" evidence="11">
    <location>
        <begin position="279"/>
        <end position="332"/>
    </location>
</feature>
<dbReference type="Gene3D" id="2.130.10.10">
    <property type="entry name" value="YVTN repeat-like/Quinoprotein amine dehydrogenase"/>
    <property type="match status" value="2"/>
</dbReference>
<feature type="compositionally biased region" description="Polar residues" evidence="11">
    <location>
        <begin position="31"/>
        <end position="44"/>
    </location>
</feature>
<dbReference type="SMART" id="SM00320">
    <property type="entry name" value="WD40"/>
    <property type="match status" value="7"/>
</dbReference>
<gene>
    <name evidence="13" type="ORF">PMAYCL1PPCAC_28520</name>
</gene>
<evidence type="ECO:0000313" key="13">
    <source>
        <dbReference type="EMBL" id="GMR58325.1"/>
    </source>
</evidence>
<dbReference type="InterPro" id="IPR001680">
    <property type="entry name" value="WD40_rpt"/>
</dbReference>
<dbReference type="Pfam" id="PF08232">
    <property type="entry name" value="Striatin"/>
    <property type="match status" value="1"/>
</dbReference>
<keyword evidence="4" id="KW-0597">Phosphoprotein</keyword>
<evidence type="ECO:0000256" key="7">
    <source>
        <dbReference type="ARBA" id="ARBA00022860"/>
    </source>
</evidence>
<evidence type="ECO:0000256" key="6">
    <source>
        <dbReference type="ARBA" id="ARBA00022737"/>
    </source>
</evidence>
<dbReference type="PROSITE" id="PS50082">
    <property type="entry name" value="WD_REPEATS_2"/>
    <property type="match status" value="4"/>
</dbReference>
<evidence type="ECO:0000256" key="11">
    <source>
        <dbReference type="SAM" id="MobiDB-lite"/>
    </source>
</evidence>
<dbReference type="GO" id="GO:0005516">
    <property type="term" value="F:calmodulin binding"/>
    <property type="evidence" value="ECO:0007669"/>
    <property type="project" value="UniProtKB-KW"/>
</dbReference>
<dbReference type="Proteomes" id="UP001328107">
    <property type="component" value="Unassembled WGS sequence"/>
</dbReference>
<dbReference type="PRINTS" id="PR00320">
    <property type="entry name" value="GPROTEINBRPT"/>
</dbReference>
<keyword evidence="14" id="KW-1185">Reference proteome</keyword>
<dbReference type="InterPro" id="IPR015943">
    <property type="entry name" value="WD40/YVTN_repeat-like_dom_sf"/>
</dbReference>
<dbReference type="Gene3D" id="1.20.5.300">
    <property type="match status" value="1"/>
</dbReference>
<dbReference type="SUPFAM" id="SSF50978">
    <property type="entry name" value="WD40 repeat-like"/>
    <property type="match status" value="1"/>
</dbReference>
<dbReference type="PROSITE" id="PS00678">
    <property type="entry name" value="WD_REPEATS_1"/>
    <property type="match status" value="2"/>
</dbReference>
<keyword evidence="5 9" id="KW-0853">WD repeat</keyword>
<name>A0AAN5D937_9BILA</name>
<dbReference type="PROSITE" id="PS50294">
    <property type="entry name" value="WD_REPEATS_REGION"/>
    <property type="match status" value="4"/>
</dbReference>
<dbReference type="InterPro" id="IPR020472">
    <property type="entry name" value="WD40_PAC1"/>
</dbReference>
<protein>
    <recommendedName>
        <fullName evidence="12">Striatin N-terminal domain-containing protein</fullName>
    </recommendedName>
</protein>
<dbReference type="InterPro" id="IPR019775">
    <property type="entry name" value="WD40_repeat_CS"/>
</dbReference>
<dbReference type="CDD" id="cd00200">
    <property type="entry name" value="WD40"/>
    <property type="match status" value="1"/>
</dbReference>
<evidence type="ECO:0000256" key="3">
    <source>
        <dbReference type="ARBA" id="ARBA00022490"/>
    </source>
</evidence>
<evidence type="ECO:0000256" key="9">
    <source>
        <dbReference type="PROSITE-ProRule" id="PRU00221"/>
    </source>
</evidence>
<evidence type="ECO:0000256" key="10">
    <source>
        <dbReference type="SAM" id="Coils"/>
    </source>
</evidence>
<keyword evidence="8 10" id="KW-0175">Coiled coil</keyword>
<organism evidence="13 14">
    <name type="scientific">Pristionchus mayeri</name>
    <dbReference type="NCBI Taxonomy" id="1317129"/>
    <lineage>
        <taxon>Eukaryota</taxon>
        <taxon>Metazoa</taxon>
        <taxon>Ecdysozoa</taxon>
        <taxon>Nematoda</taxon>
        <taxon>Chromadorea</taxon>
        <taxon>Rhabditida</taxon>
        <taxon>Rhabditina</taxon>
        <taxon>Diplogasteromorpha</taxon>
        <taxon>Diplogasteroidea</taxon>
        <taxon>Neodiplogasteridae</taxon>
        <taxon>Pristionchus</taxon>
    </lineage>
</organism>
<feature type="region of interest" description="Disordered" evidence="11">
    <location>
        <begin position="219"/>
        <end position="240"/>
    </location>
</feature>
<dbReference type="FunFam" id="1.20.5.300:FF:000001">
    <property type="entry name" value="striatin isoform X1"/>
    <property type="match status" value="1"/>
</dbReference>
<comment type="similarity">
    <text evidence="2">Belongs to the WD repeat striatin family.</text>
</comment>
<sequence length="750" mass="82198">MRPRSSEVMTSKASLQGAGSGEAANAASNGQPTENEAPSRSQPPYTMHGVLHFIQHEWSRYEMERSKWEMERAELQARISFLQGERRGQENLKADLVRRIKMLEYCLKQERNKNYRLTHNGEEPPSYEEEKEEGAPDPNAPLDVDAYPLESANAIGWKQGRELLRKYLEEIGYSETILDVRAFRFKNLLGTIPPGQWPVNGNKEDVLAALAGKYKLPGTGGAAGGRVGSDSSSDHGGEMDGELKEVFDEFNFLEKKESSVPKEDWHVSASMLDQLKAQYKNEKQAKRQSSGSMSREDSEQGDLLPRAAKKARDNEMDVDGEETVDGIEDTIERKGKEKADDYLSLIGASGGAGMKSRRTGEHTSSEPFPPQDINDALGLPPDESAVNIKDVDEDQDDDVSSAPQWATRAVLRSHLDCVRVMQFHPVEPVLFTAGEDGTTKLWNLEAKPLNAKDAEKAAKNASNPSELEPIYTFRGHAGPVLSMDISPTGDRLFTGGLDGTVCCWAVPSTACDPYDVYDPKVLRERLTGHGDAVWAVAFHSSDNRLVSASADGTIKLWEPGNFGEPLLRTFSPPSHDAVPTSVDFSSTEPQHLLAAYTGQKAMIIDIETGAVVLNFDFGEDASSGARITKILSHPTMPITITGGDDRKIRYFDNANGSQLHCAVAHVEGISSLAIDSNGLYLLSGSHDGSLRLWNMEKRVCLKEIPAHRKKHDSAVNTVAMHPSRPLIGSGGADALAKVYTTESRHWSGAQ</sequence>
<feature type="domain" description="Striatin N-terminal" evidence="12">
    <location>
        <begin position="46"/>
        <end position="178"/>
    </location>
</feature>
<evidence type="ECO:0000256" key="8">
    <source>
        <dbReference type="ARBA" id="ARBA00023054"/>
    </source>
</evidence>
<evidence type="ECO:0000256" key="2">
    <source>
        <dbReference type="ARBA" id="ARBA00009616"/>
    </source>
</evidence>
<feature type="coiled-coil region" evidence="10">
    <location>
        <begin position="65"/>
        <end position="92"/>
    </location>
</feature>
<feature type="region of interest" description="Disordered" evidence="11">
    <location>
        <begin position="116"/>
        <end position="139"/>
    </location>
</feature>
<dbReference type="AlphaFoldDB" id="A0AAN5D937"/>
<evidence type="ECO:0000256" key="5">
    <source>
        <dbReference type="ARBA" id="ARBA00022574"/>
    </source>
</evidence>
<proteinExistence type="inferred from homology"/>
<dbReference type="PANTHER" id="PTHR15653">
    <property type="entry name" value="STRIATIN"/>
    <property type="match status" value="1"/>
</dbReference>
<feature type="region of interest" description="Disordered" evidence="11">
    <location>
        <begin position="1"/>
        <end position="46"/>
    </location>
</feature>
<dbReference type="Pfam" id="PF00400">
    <property type="entry name" value="WD40"/>
    <property type="match status" value="5"/>
</dbReference>
<comment type="caution">
    <text evidence="13">The sequence shown here is derived from an EMBL/GenBank/DDBJ whole genome shotgun (WGS) entry which is preliminary data.</text>
</comment>